<evidence type="ECO:0000259" key="6">
    <source>
        <dbReference type="Pfam" id="PF07980"/>
    </source>
</evidence>
<dbReference type="InterPro" id="IPR011990">
    <property type="entry name" value="TPR-like_helical_dom_sf"/>
</dbReference>
<dbReference type="InterPro" id="IPR012944">
    <property type="entry name" value="SusD_RagB_dom"/>
</dbReference>
<dbReference type="Proteomes" id="UP001595792">
    <property type="component" value="Unassembled WGS sequence"/>
</dbReference>
<feature type="domain" description="SusD-like N-terminal" evidence="7">
    <location>
        <begin position="24"/>
        <end position="222"/>
    </location>
</feature>
<dbReference type="InterPro" id="IPR033985">
    <property type="entry name" value="SusD-like_N"/>
</dbReference>
<evidence type="ECO:0000256" key="1">
    <source>
        <dbReference type="ARBA" id="ARBA00004442"/>
    </source>
</evidence>
<accession>A0ABV8NPH4</accession>
<comment type="subcellular location">
    <subcellularLocation>
        <location evidence="1">Cell outer membrane</location>
    </subcellularLocation>
</comment>
<name>A0ABV8NPH4_9SPHI</name>
<sequence>MKLKIYSLIAASTITMALSSCKKDFLEQTPITQVGPDVAFADAAAAEKLIQGAYDGMYNDFHIWDYMTNGDVRSDNAYAGGDNPANIQLDLFTVISTNGNVGRDWNALYSDIKNCNLILTNVPNIKDTKLDAGDRRKQILAEASILRAYMYFNLVRTWGSVPLVVKVPITDAEFYPAKATVEAIYAQIITDLEYGAANARTTAPNKGIMTKGVANALLAKVYASKATPDWTKVSTYADAVINGGYSMVTNYDFLWDSNHKNNTEAIWEMQYDGYGGLHGNWMPSVLVGTGWKRFNTPTNSLSKAFDDAGDAVRKASSIKFNNVVSEGWSDSYWAKTSYPYINKYRADDKSDNYILRLADIILLKAEALNELSSSGWSAAAPLINQVRNRVGLAATTASDQASMRLAIENERRLELAFEGHRWFDLLRTNRIIPVMNAQVDGAGANLNYNLTPAKLYFPIPQDELDKNPNVR</sequence>
<keyword evidence="3" id="KW-0732">Signal</keyword>
<dbReference type="Pfam" id="PF14322">
    <property type="entry name" value="SusD-like_3"/>
    <property type="match status" value="1"/>
</dbReference>
<dbReference type="RefSeq" id="WP_378962968.1">
    <property type="nucleotide sequence ID" value="NZ_JBHRXC010000016.1"/>
</dbReference>
<evidence type="ECO:0000256" key="3">
    <source>
        <dbReference type="ARBA" id="ARBA00022729"/>
    </source>
</evidence>
<protein>
    <submittedName>
        <fullName evidence="8">RagB/SusD family nutrient uptake outer membrane protein</fullName>
    </submittedName>
</protein>
<evidence type="ECO:0000313" key="8">
    <source>
        <dbReference type="EMBL" id="MFC4198920.1"/>
    </source>
</evidence>
<keyword evidence="4" id="KW-0472">Membrane</keyword>
<dbReference type="CDD" id="cd08977">
    <property type="entry name" value="SusD"/>
    <property type="match status" value="1"/>
</dbReference>
<dbReference type="SUPFAM" id="SSF48452">
    <property type="entry name" value="TPR-like"/>
    <property type="match status" value="1"/>
</dbReference>
<evidence type="ECO:0000256" key="5">
    <source>
        <dbReference type="ARBA" id="ARBA00023237"/>
    </source>
</evidence>
<keyword evidence="9" id="KW-1185">Reference proteome</keyword>
<evidence type="ECO:0000256" key="4">
    <source>
        <dbReference type="ARBA" id="ARBA00023136"/>
    </source>
</evidence>
<dbReference type="PROSITE" id="PS51257">
    <property type="entry name" value="PROKAR_LIPOPROTEIN"/>
    <property type="match status" value="1"/>
</dbReference>
<evidence type="ECO:0000256" key="2">
    <source>
        <dbReference type="ARBA" id="ARBA00006275"/>
    </source>
</evidence>
<evidence type="ECO:0000313" key="9">
    <source>
        <dbReference type="Proteomes" id="UP001595792"/>
    </source>
</evidence>
<reference evidence="9" key="1">
    <citation type="journal article" date="2019" name="Int. J. Syst. Evol. Microbiol.">
        <title>The Global Catalogue of Microorganisms (GCM) 10K type strain sequencing project: providing services to taxonomists for standard genome sequencing and annotation.</title>
        <authorList>
            <consortium name="The Broad Institute Genomics Platform"/>
            <consortium name="The Broad Institute Genome Sequencing Center for Infectious Disease"/>
            <person name="Wu L."/>
            <person name="Ma J."/>
        </authorList>
    </citation>
    <scope>NUCLEOTIDE SEQUENCE [LARGE SCALE GENOMIC DNA]</scope>
    <source>
        <strain evidence="9">CCM 8689</strain>
    </source>
</reference>
<dbReference type="Gene3D" id="1.25.40.390">
    <property type="match status" value="1"/>
</dbReference>
<dbReference type="EMBL" id="JBHSBY010000144">
    <property type="protein sequence ID" value="MFC4198920.1"/>
    <property type="molecule type" value="Genomic_DNA"/>
</dbReference>
<gene>
    <name evidence="8" type="ORF">ACFOUY_19590</name>
</gene>
<feature type="domain" description="RagB/SusD" evidence="6">
    <location>
        <begin position="341"/>
        <end position="470"/>
    </location>
</feature>
<evidence type="ECO:0000259" key="7">
    <source>
        <dbReference type="Pfam" id="PF14322"/>
    </source>
</evidence>
<dbReference type="Pfam" id="PF07980">
    <property type="entry name" value="SusD_RagB"/>
    <property type="match status" value="1"/>
</dbReference>
<comment type="caution">
    <text evidence="8">The sequence shown here is derived from an EMBL/GenBank/DDBJ whole genome shotgun (WGS) entry which is preliminary data.</text>
</comment>
<proteinExistence type="inferred from homology"/>
<comment type="similarity">
    <text evidence="2">Belongs to the SusD family.</text>
</comment>
<keyword evidence="5" id="KW-0998">Cell outer membrane</keyword>
<organism evidence="8 9">
    <name type="scientific">Pedobacter jamesrossensis</name>
    <dbReference type="NCBI Taxonomy" id="1908238"/>
    <lineage>
        <taxon>Bacteria</taxon>
        <taxon>Pseudomonadati</taxon>
        <taxon>Bacteroidota</taxon>
        <taxon>Sphingobacteriia</taxon>
        <taxon>Sphingobacteriales</taxon>
        <taxon>Sphingobacteriaceae</taxon>
        <taxon>Pedobacter</taxon>
    </lineage>
</organism>